<name>A0A2G2ZFJ2_CAPAN</name>
<organism evidence="2 3">
    <name type="scientific">Capsicum annuum</name>
    <name type="common">Capsicum pepper</name>
    <dbReference type="NCBI Taxonomy" id="4072"/>
    <lineage>
        <taxon>Eukaryota</taxon>
        <taxon>Viridiplantae</taxon>
        <taxon>Streptophyta</taxon>
        <taxon>Embryophyta</taxon>
        <taxon>Tracheophyta</taxon>
        <taxon>Spermatophyta</taxon>
        <taxon>Magnoliopsida</taxon>
        <taxon>eudicotyledons</taxon>
        <taxon>Gunneridae</taxon>
        <taxon>Pentapetalae</taxon>
        <taxon>asterids</taxon>
        <taxon>lamiids</taxon>
        <taxon>Solanales</taxon>
        <taxon>Solanaceae</taxon>
        <taxon>Solanoideae</taxon>
        <taxon>Capsiceae</taxon>
        <taxon>Capsicum</taxon>
    </lineage>
</organism>
<dbReference type="STRING" id="4072.A0A2G2ZFJ2"/>
<dbReference type="GO" id="GO:0016301">
    <property type="term" value="F:kinase activity"/>
    <property type="evidence" value="ECO:0007669"/>
    <property type="project" value="UniProtKB-KW"/>
</dbReference>
<evidence type="ECO:0000313" key="3">
    <source>
        <dbReference type="Proteomes" id="UP000222542"/>
    </source>
</evidence>
<dbReference type="Proteomes" id="UP000222542">
    <property type="component" value="Unassembled WGS sequence"/>
</dbReference>
<feature type="domain" description="NET2A-D/KIP1-like C-terminal" evidence="1">
    <location>
        <begin position="86"/>
        <end position="255"/>
    </location>
</feature>
<evidence type="ECO:0000313" key="2">
    <source>
        <dbReference type="EMBL" id="PHT80748.1"/>
    </source>
</evidence>
<dbReference type="Pfam" id="PF24918">
    <property type="entry name" value="NET2A_C"/>
    <property type="match status" value="1"/>
</dbReference>
<gene>
    <name evidence="2" type="ORF">T459_13763</name>
</gene>
<dbReference type="OMA" id="YGHLRES"/>
<protein>
    <submittedName>
        <fullName evidence="2">Kinase-interacting protein 1</fullName>
    </submittedName>
</protein>
<dbReference type="Gramene" id="PHT80748">
    <property type="protein sequence ID" value="PHT80748"/>
    <property type="gene ID" value="T459_13763"/>
</dbReference>
<keyword evidence="2" id="KW-0418">Kinase</keyword>
<comment type="caution">
    <text evidence="2">The sequence shown here is derived from an EMBL/GenBank/DDBJ whole genome shotgun (WGS) entry which is preliminary data.</text>
</comment>
<accession>A0A2G2ZFJ2</accession>
<proteinExistence type="predicted"/>
<reference evidence="2 3" key="1">
    <citation type="journal article" date="2014" name="Nat. Genet.">
        <title>Genome sequence of the hot pepper provides insights into the evolution of pungency in Capsicum species.</title>
        <authorList>
            <person name="Kim S."/>
            <person name="Park M."/>
            <person name="Yeom S.I."/>
            <person name="Kim Y.M."/>
            <person name="Lee J.M."/>
            <person name="Lee H.A."/>
            <person name="Seo E."/>
            <person name="Choi J."/>
            <person name="Cheong K."/>
            <person name="Kim K.T."/>
            <person name="Jung K."/>
            <person name="Lee G.W."/>
            <person name="Oh S.K."/>
            <person name="Bae C."/>
            <person name="Kim S.B."/>
            <person name="Lee H.Y."/>
            <person name="Kim S.Y."/>
            <person name="Kim M.S."/>
            <person name="Kang B.C."/>
            <person name="Jo Y.D."/>
            <person name="Yang H.B."/>
            <person name="Jeong H.J."/>
            <person name="Kang W.H."/>
            <person name="Kwon J.K."/>
            <person name="Shin C."/>
            <person name="Lim J.Y."/>
            <person name="Park J.H."/>
            <person name="Huh J.H."/>
            <person name="Kim J.S."/>
            <person name="Kim B.D."/>
            <person name="Cohen O."/>
            <person name="Paran I."/>
            <person name="Suh M.C."/>
            <person name="Lee S.B."/>
            <person name="Kim Y.K."/>
            <person name="Shin Y."/>
            <person name="Noh S.J."/>
            <person name="Park J."/>
            <person name="Seo Y.S."/>
            <person name="Kwon S.Y."/>
            <person name="Kim H.A."/>
            <person name="Park J.M."/>
            <person name="Kim H.J."/>
            <person name="Choi S.B."/>
            <person name="Bosland P.W."/>
            <person name="Reeves G."/>
            <person name="Jo S.H."/>
            <person name="Lee B.W."/>
            <person name="Cho H.T."/>
            <person name="Choi H.S."/>
            <person name="Lee M.S."/>
            <person name="Yu Y."/>
            <person name="Do Choi Y."/>
            <person name="Park B.S."/>
            <person name="van Deynze A."/>
            <person name="Ashrafi H."/>
            <person name="Hill T."/>
            <person name="Kim W.T."/>
            <person name="Pai H.S."/>
            <person name="Ahn H.K."/>
            <person name="Yeam I."/>
            <person name="Giovannoni J.J."/>
            <person name="Rose J.K."/>
            <person name="Sorensen I."/>
            <person name="Lee S.J."/>
            <person name="Kim R.W."/>
            <person name="Choi I.Y."/>
            <person name="Choi B.S."/>
            <person name="Lim J.S."/>
            <person name="Lee Y.H."/>
            <person name="Choi D."/>
        </authorList>
    </citation>
    <scope>NUCLEOTIDE SEQUENCE [LARGE SCALE GENOMIC DNA]</scope>
    <source>
        <strain evidence="3">cv. CM334</strain>
    </source>
</reference>
<keyword evidence="3" id="KW-1185">Reference proteome</keyword>
<reference evidence="2 3" key="2">
    <citation type="journal article" date="2017" name="Genome Biol.">
        <title>New reference genome sequences of hot pepper reveal the massive evolution of plant disease-resistance genes by retroduplication.</title>
        <authorList>
            <person name="Kim S."/>
            <person name="Park J."/>
            <person name="Yeom S.I."/>
            <person name="Kim Y.M."/>
            <person name="Seo E."/>
            <person name="Kim K.T."/>
            <person name="Kim M.S."/>
            <person name="Lee J.M."/>
            <person name="Cheong K."/>
            <person name="Shin H.S."/>
            <person name="Kim S.B."/>
            <person name="Han K."/>
            <person name="Lee J."/>
            <person name="Park M."/>
            <person name="Lee H.A."/>
            <person name="Lee H.Y."/>
            <person name="Lee Y."/>
            <person name="Oh S."/>
            <person name="Lee J.H."/>
            <person name="Choi E."/>
            <person name="Choi E."/>
            <person name="Lee S.E."/>
            <person name="Jeon J."/>
            <person name="Kim H."/>
            <person name="Choi G."/>
            <person name="Song H."/>
            <person name="Lee J."/>
            <person name="Lee S.C."/>
            <person name="Kwon J.K."/>
            <person name="Lee H.Y."/>
            <person name="Koo N."/>
            <person name="Hong Y."/>
            <person name="Kim R.W."/>
            <person name="Kang W.H."/>
            <person name="Huh J.H."/>
            <person name="Kang B.C."/>
            <person name="Yang T.J."/>
            <person name="Lee Y.H."/>
            <person name="Bennetzen J.L."/>
            <person name="Choi D."/>
        </authorList>
    </citation>
    <scope>NUCLEOTIDE SEQUENCE [LARGE SCALE GENOMIC DNA]</scope>
    <source>
        <strain evidence="3">cv. CM334</strain>
    </source>
</reference>
<sequence>MEKKERDTEFDLTLQTREFKYAIANRDEEIHNLRRKLSLLQQGLASEPNDLPQRNEKHSTPIIEHEEEDIKTILVDQRASVLSPIEGKFRFSINSILDENLDFWLKFSKTFHLIQKFSTTIHDLQREISKLKGKEMQDKSSEIRPIYKHMKEIQNELRMWISQSLLLKDELELKFSALCSIQDEITKAQKAGAALDKNGFSSHEAAKFHGEVFNMKQENNKVREELQAGVRRVTALQIDVQKTITQLDQEFGLNGNQPQLMHTESKSRIPLQSFIFGSKSKKQKRSVFSRINLSRNNRSFKD</sequence>
<dbReference type="PANTHER" id="PTHR31631:SF6">
    <property type="entry name" value="KINASE-INTERACTING PROTEIN 1-LIKE ISOFORM X1"/>
    <property type="match status" value="1"/>
</dbReference>
<dbReference type="AlphaFoldDB" id="A0A2G2ZFJ2"/>
<dbReference type="InterPro" id="IPR056889">
    <property type="entry name" value="NET2A-D/KIP1-like_C"/>
</dbReference>
<dbReference type="EMBL" id="AYRZ02000005">
    <property type="protein sequence ID" value="PHT80748.1"/>
    <property type="molecule type" value="Genomic_DNA"/>
</dbReference>
<evidence type="ECO:0000259" key="1">
    <source>
        <dbReference type="Pfam" id="PF24918"/>
    </source>
</evidence>
<dbReference type="PANTHER" id="PTHR31631">
    <property type="entry name" value="PROTEIN NETWORKED 2D"/>
    <property type="match status" value="1"/>
</dbReference>
<keyword evidence="2" id="KW-0808">Transferase</keyword>